<evidence type="ECO:0000256" key="1">
    <source>
        <dbReference type="SAM" id="MobiDB-lite"/>
    </source>
</evidence>
<feature type="region of interest" description="Disordered" evidence="1">
    <location>
        <begin position="1"/>
        <end position="59"/>
    </location>
</feature>
<organism evidence="2 3">
    <name type="scientific">Morus notabilis</name>
    <dbReference type="NCBI Taxonomy" id="981085"/>
    <lineage>
        <taxon>Eukaryota</taxon>
        <taxon>Viridiplantae</taxon>
        <taxon>Streptophyta</taxon>
        <taxon>Embryophyta</taxon>
        <taxon>Tracheophyta</taxon>
        <taxon>Spermatophyta</taxon>
        <taxon>Magnoliopsida</taxon>
        <taxon>eudicotyledons</taxon>
        <taxon>Gunneridae</taxon>
        <taxon>Pentapetalae</taxon>
        <taxon>rosids</taxon>
        <taxon>fabids</taxon>
        <taxon>Rosales</taxon>
        <taxon>Moraceae</taxon>
        <taxon>Moreae</taxon>
        <taxon>Morus</taxon>
    </lineage>
</organism>
<evidence type="ECO:0000313" key="2">
    <source>
        <dbReference type="EMBL" id="EXB44965.1"/>
    </source>
</evidence>
<dbReference type="Proteomes" id="UP000030645">
    <property type="component" value="Unassembled WGS sequence"/>
</dbReference>
<reference evidence="3" key="1">
    <citation type="submission" date="2013-01" db="EMBL/GenBank/DDBJ databases">
        <title>Draft Genome Sequence of a Mulberry Tree, Morus notabilis C.K. Schneid.</title>
        <authorList>
            <person name="He N."/>
            <person name="Zhao S."/>
        </authorList>
    </citation>
    <scope>NUCLEOTIDE SEQUENCE</scope>
</reference>
<accession>W9QNY2</accession>
<evidence type="ECO:0000313" key="3">
    <source>
        <dbReference type="Proteomes" id="UP000030645"/>
    </source>
</evidence>
<proteinExistence type="predicted"/>
<feature type="compositionally biased region" description="Basic and acidic residues" evidence="1">
    <location>
        <begin position="37"/>
        <end position="52"/>
    </location>
</feature>
<keyword evidence="3" id="KW-1185">Reference proteome</keyword>
<feature type="compositionally biased region" description="Basic and acidic residues" evidence="1">
    <location>
        <begin position="74"/>
        <end position="85"/>
    </location>
</feature>
<sequence>MVGDRQASENGARSGNVCAKPSATEVGFRDSGGTWTDTRDCNIEGPDSDRIWTESGDSSEIEWDPNQIWTGLRDSRARDEGRRAGLGEIAPDLEDPRRKGRFDSGLWSEEERRSRAATFGAGLTIFGVAEAGLGDL</sequence>
<name>W9QNY2_9ROSA</name>
<gene>
    <name evidence="2" type="ORF">L484_026554</name>
</gene>
<feature type="region of interest" description="Disordered" evidence="1">
    <location>
        <begin position="74"/>
        <end position="101"/>
    </location>
</feature>
<dbReference type="EMBL" id="KE343883">
    <property type="protein sequence ID" value="EXB44965.1"/>
    <property type="molecule type" value="Genomic_DNA"/>
</dbReference>
<protein>
    <submittedName>
        <fullName evidence="2">Uncharacterized protein</fullName>
    </submittedName>
</protein>
<dbReference type="AlphaFoldDB" id="W9QNY2"/>